<reference evidence="2 3" key="1">
    <citation type="journal article" date="2017" name="ISME J.">
        <title>Energy and carbon metabolisms in a deep terrestrial subsurface fluid microbial community.</title>
        <authorList>
            <person name="Momper L."/>
            <person name="Jungbluth S.P."/>
            <person name="Lee M.D."/>
            <person name="Amend J.P."/>
        </authorList>
    </citation>
    <scope>NUCLEOTIDE SEQUENCE [LARGE SCALE GENOMIC DNA]</scope>
    <source>
        <strain evidence="2">SURF_5</strain>
    </source>
</reference>
<name>A0A3A4NJ10_ABYX5</name>
<dbReference type="EMBL" id="QZKU01000092">
    <property type="protein sequence ID" value="RJP19169.1"/>
    <property type="molecule type" value="Genomic_DNA"/>
</dbReference>
<dbReference type="Pfam" id="PF14343">
    <property type="entry name" value="PrcB_C"/>
    <property type="match status" value="1"/>
</dbReference>
<feature type="domain" description="PrcB C-terminal" evidence="1">
    <location>
        <begin position="107"/>
        <end position="162"/>
    </location>
</feature>
<keyword evidence="2" id="KW-0645">Protease</keyword>
<dbReference type="InterPro" id="IPR025748">
    <property type="entry name" value="PrcB_C_dom"/>
</dbReference>
<evidence type="ECO:0000313" key="3">
    <source>
        <dbReference type="Proteomes" id="UP000265882"/>
    </source>
</evidence>
<protein>
    <submittedName>
        <fullName evidence="2">Protease complex subunit PrcB family protein</fullName>
    </submittedName>
</protein>
<dbReference type="Proteomes" id="UP000265882">
    <property type="component" value="Unassembled WGS sequence"/>
</dbReference>
<comment type="caution">
    <text evidence="2">The sequence shown here is derived from an EMBL/GenBank/DDBJ whole genome shotgun (WGS) entry which is preliminary data.</text>
</comment>
<evidence type="ECO:0000259" key="1">
    <source>
        <dbReference type="Pfam" id="PF14343"/>
    </source>
</evidence>
<accession>A0A3A4NJ10</accession>
<organism evidence="2 3">
    <name type="scientific">Abyssobacteria bacterium (strain SURF_5)</name>
    <dbReference type="NCBI Taxonomy" id="2093360"/>
    <lineage>
        <taxon>Bacteria</taxon>
        <taxon>Pseudomonadati</taxon>
        <taxon>Candidatus Hydrogenedentota</taxon>
        <taxon>Candidatus Abyssobacteria</taxon>
    </lineage>
</organism>
<gene>
    <name evidence="2" type="ORF">C4520_13350</name>
</gene>
<sequence>MAGQKRYWGTANERWGMSHYVRSNVTQNLVVLLLWLLIAQGCATGGPGNSTQEGEFFELRPMILNGIRPSNVPMGWLVVRTQEEWTDFWAQHSFRPAPEIDFEEYTLVAIFLGQKPNPGHSIKITRAGKEAGKVVVHAVQTEPDPSRLYPQVIVYPYDAVLIPKTDQEIEFRLELEAHDDF</sequence>
<evidence type="ECO:0000313" key="2">
    <source>
        <dbReference type="EMBL" id="RJP19169.1"/>
    </source>
</evidence>
<dbReference type="GO" id="GO:0006508">
    <property type="term" value="P:proteolysis"/>
    <property type="evidence" value="ECO:0007669"/>
    <property type="project" value="UniProtKB-KW"/>
</dbReference>
<proteinExistence type="predicted"/>
<keyword evidence="2" id="KW-0378">Hydrolase</keyword>
<dbReference type="AlphaFoldDB" id="A0A3A4NJ10"/>
<dbReference type="GO" id="GO:0008233">
    <property type="term" value="F:peptidase activity"/>
    <property type="evidence" value="ECO:0007669"/>
    <property type="project" value="UniProtKB-KW"/>
</dbReference>